<dbReference type="PROSITE" id="PS50089">
    <property type="entry name" value="ZF_RING_2"/>
    <property type="match status" value="1"/>
</dbReference>
<evidence type="ECO:0000256" key="1">
    <source>
        <dbReference type="ARBA" id="ARBA00000900"/>
    </source>
</evidence>
<dbReference type="PANTHER" id="PTHR46539:SF25">
    <property type="entry name" value="(WILD MALAYSIAN BANANA) HYPOTHETICAL PROTEIN"/>
    <property type="match status" value="1"/>
</dbReference>
<keyword evidence="12 15" id="KW-0472">Membrane</keyword>
<keyword evidence="18" id="KW-1185">Reference proteome</keyword>
<keyword evidence="11 15" id="KW-1133">Transmembrane helix</keyword>
<accession>A0AAD1Z320</accession>
<keyword evidence="10" id="KW-0862">Zinc</keyword>
<dbReference type="PANTHER" id="PTHR46539">
    <property type="entry name" value="E3 UBIQUITIN-PROTEIN LIGASE ATL42"/>
    <property type="match status" value="1"/>
</dbReference>
<dbReference type="EC" id="2.3.2.27" evidence="4"/>
<name>A0AAD1Z320_9LAMI</name>
<evidence type="ECO:0000256" key="3">
    <source>
        <dbReference type="ARBA" id="ARBA00004906"/>
    </source>
</evidence>
<keyword evidence="5" id="KW-0808">Transferase</keyword>
<dbReference type="SUPFAM" id="SSF57850">
    <property type="entry name" value="RING/U-box"/>
    <property type="match status" value="1"/>
</dbReference>
<gene>
    <name evidence="17" type="ORF">FPE_LOCUS9315</name>
</gene>
<feature type="transmembrane region" description="Helical" evidence="15">
    <location>
        <begin position="46"/>
        <end position="67"/>
    </location>
</feature>
<dbReference type="FunFam" id="3.30.40.10:FF:000187">
    <property type="entry name" value="E3 ubiquitin-protein ligase ATL6"/>
    <property type="match status" value="1"/>
</dbReference>
<reference evidence="17" key="1">
    <citation type="submission" date="2023-05" db="EMBL/GenBank/DDBJ databases">
        <authorList>
            <person name="Huff M."/>
        </authorList>
    </citation>
    <scope>NUCLEOTIDE SEQUENCE</scope>
</reference>
<evidence type="ECO:0000256" key="5">
    <source>
        <dbReference type="ARBA" id="ARBA00022679"/>
    </source>
</evidence>
<evidence type="ECO:0000259" key="16">
    <source>
        <dbReference type="PROSITE" id="PS50089"/>
    </source>
</evidence>
<keyword evidence="9" id="KW-0833">Ubl conjugation pathway</keyword>
<evidence type="ECO:0000256" key="7">
    <source>
        <dbReference type="ARBA" id="ARBA00022723"/>
    </source>
</evidence>
<evidence type="ECO:0000256" key="10">
    <source>
        <dbReference type="ARBA" id="ARBA00022833"/>
    </source>
</evidence>
<dbReference type="Pfam" id="PF13639">
    <property type="entry name" value="zf-RING_2"/>
    <property type="match status" value="1"/>
</dbReference>
<evidence type="ECO:0000256" key="9">
    <source>
        <dbReference type="ARBA" id="ARBA00022786"/>
    </source>
</evidence>
<evidence type="ECO:0000256" key="15">
    <source>
        <dbReference type="SAM" id="Phobius"/>
    </source>
</evidence>
<keyword evidence="8 14" id="KW-0863">Zinc-finger</keyword>
<proteinExistence type="inferred from homology"/>
<keyword evidence="6 15" id="KW-0812">Transmembrane</keyword>
<evidence type="ECO:0000256" key="13">
    <source>
        <dbReference type="ARBA" id="ARBA00024209"/>
    </source>
</evidence>
<evidence type="ECO:0000256" key="11">
    <source>
        <dbReference type="ARBA" id="ARBA00022989"/>
    </source>
</evidence>
<evidence type="ECO:0000313" key="17">
    <source>
        <dbReference type="EMBL" id="CAI9761885.1"/>
    </source>
</evidence>
<dbReference type="InterPro" id="IPR001841">
    <property type="entry name" value="Znf_RING"/>
</dbReference>
<comment type="catalytic activity">
    <reaction evidence="1">
        <text>S-ubiquitinyl-[E2 ubiquitin-conjugating enzyme]-L-cysteine + [acceptor protein]-L-lysine = [E2 ubiquitin-conjugating enzyme]-L-cysteine + N(6)-ubiquitinyl-[acceptor protein]-L-lysine.</text>
        <dbReference type="EC" id="2.3.2.27"/>
    </reaction>
</comment>
<dbReference type="EMBL" id="OU503040">
    <property type="protein sequence ID" value="CAI9761885.1"/>
    <property type="molecule type" value="Genomic_DNA"/>
</dbReference>
<dbReference type="GO" id="GO:0008270">
    <property type="term" value="F:zinc ion binding"/>
    <property type="evidence" value="ECO:0007669"/>
    <property type="project" value="UniProtKB-KW"/>
</dbReference>
<comment type="similarity">
    <text evidence="13">Belongs to the RING-type zinc finger family. ATL subfamily.</text>
</comment>
<evidence type="ECO:0000256" key="2">
    <source>
        <dbReference type="ARBA" id="ARBA00004167"/>
    </source>
</evidence>
<dbReference type="GO" id="GO:0016020">
    <property type="term" value="C:membrane"/>
    <property type="evidence" value="ECO:0007669"/>
    <property type="project" value="UniProtKB-SubCell"/>
</dbReference>
<dbReference type="Proteomes" id="UP000834106">
    <property type="component" value="Chromosome 5"/>
</dbReference>
<dbReference type="Gene3D" id="3.30.40.10">
    <property type="entry name" value="Zinc/RING finger domain, C3HC4 (zinc finger)"/>
    <property type="match status" value="1"/>
</dbReference>
<dbReference type="AlphaFoldDB" id="A0AAD1Z320"/>
<comment type="pathway">
    <text evidence="3">Protein modification; protein ubiquitination.</text>
</comment>
<feature type="domain" description="RING-type" evidence="16">
    <location>
        <begin position="122"/>
        <end position="164"/>
    </location>
</feature>
<evidence type="ECO:0000256" key="14">
    <source>
        <dbReference type="PROSITE-ProRule" id="PRU00175"/>
    </source>
</evidence>
<comment type="subcellular location">
    <subcellularLocation>
        <location evidence="2">Membrane</location>
        <topology evidence="2">Single-pass membrane protein</topology>
    </subcellularLocation>
</comment>
<dbReference type="SMART" id="SM00184">
    <property type="entry name" value="RING"/>
    <property type="match status" value="1"/>
</dbReference>
<organism evidence="17 18">
    <name type="scientific">Fraxinus pennsylvanica</name>
    <dbReference type="NCBI Taxonomy" id="56036"/>
    <lineage>
        <taxon>Eukaryota</taxon>
        <taxon>Viridiplantae</taxon>
        <taxon>Streptophyta</taxon>
        <taxon>Embryophyta</taxon>
        <taxon>Tracheophyta</taxon>
        <taxon>Spermatophyta</taxon>
        <taxon>Magnoliopsida</taxon>
        <taxon>eudicotyledons</taxon>
        <taxon>Gunneridae</taxon>
        <taxon>Pentapetalae</taxon>
        <taxon>asterids</taxon>
        <taxon>lamiids</taxon>
        <taxon>Lamiales</taxon>
        <taxon>Oleaceae</taxon>
        <taxon>Oleeae</taxon>
        <taxon>Fraxinus</taxon>
    </lineage>
</organism>
<evidence type="ECO:0000256" key="4">
    <source>
        <dbReference type="ARBA" id="ARBA00012483"/>
    </source>
</evidence>
<evidence type="ECO:0000256" key="6">
    <source>
        <dbReference type="ARBA" id="ARBA00022692"/>
    </source>
</evidence>
<evidence type="ECO:0000256" key="8">
    <source>
        <dbReference type="ARBA" id="ARBA00022771"/>
    </source>
</evidence>
<evidence type="ECO:0000256" key="12">
    <source>
        <dbReference type="ARBA" id="ARBA00023136"/>
    </source>
</evidence>
<dbReference type="GO" id="GO:0061630">
    <property type="term" value="F:ubiquitin protein ligase activity"/>
    <property type="evidence" value="ECO:0007669"/>
    <property type="project" value="UniProtKB-EC"/>
</dbReference>
<dbReference type="InterPro" id="IPR013083">
    <property type="entry name" value="Znf_RING/FYVE/PHD"/>
</dbReference>
<dbReference type="CDD" id="cd16461">
    <property type="entry name" value="RING-H2_EL5-like"/>
    <property type="match status" value="1"/>
</dbReference>
<sequence length="177" mass="19885">MFVINSELQFSTITTESLFSYDMATQNFEPIHFTYIKDKIDYKSPLLGALFLFFIFLITFSFVYFLYACTHRRRDSTTTHPDGSLARSRSPAGLDAATISSLPIFSYGSSANGKNSSPDSECAICLSMFQEGEKVKVLPICHHGFHSECVDKWLGTRSNCPLCRASIRRSHGDLEIP</sequence>
<evidence type="ECO:0000313" key="18">
    <source>
        <dbReference type="Proteomes" id="UP000834106"/>
    </source>
</evidence>
<keyword evidence="7" id="KW-0479">Metal-binding</keyword>
<protein>
    <recommendedName>
        <fullName evidence="4">RING-type E3 ubiquitin transferase</fullName>
        <ecNumber evidence="4">2.3.2.27</ecNumber>
    </recommendedName>
</protein>